<keyword evidence="7" id="KW-1185">Reference proteome</keyword>
<evidence type="ECO:0000256" key="2">
    <source>
        <dbReference type="ARBA" id="ARBA00006739"/>
    </source>
</evidence>
<organism evidence="6 7">
    <name type="scientific">Friedmanniella luteola</name>
    <dbReference type="NCBI Taxonomy" id="546871"/>
    <lineage>
        <taxon>Bacteria</taxon>
        <taxon>Bacillati</taxon>
        <taxon>Actinomycetota</taxon>
        <taxon>Actinomycetes</taxon>
        <taxon>Propionibacteriales</taxon>
        <taxon>Nocardioidaceae</taxon>
        <taxon>Friedmanniella</taxon>
    </lineage>
</organism>
<dbReference type="PANTHER" id="PTHR43179">
    <property type="entry name" value="RHAMNOSYLTRANSFERASE WBBL"/>
    <property type="match status" value="1"/>
</dbReference>
<dbReference type="Gene3D" id="3.90.550.10">
    <property type="entry name" value="Spore Coat Polysaccharide Biosynthesis Protein SpsA, Chain A"/>
    <property type="match status" value="1"/>
</dbReference>
<reference evidence="6 7" key="1">
    <citation type="submission" date="2016-10" db="EMBL/GenBank/DDBJ databases">
        <authorList>
            <person name="de Groot N.N."/>
        </authorList>
    </citation>
    <scope>NUCLEOTIDE SEQUENCE [LARGE SCALE GENOMIC DNA]</scope>
    <source>
        <strain evidence="6 7">DSM 21741</strain>
    </source>
</reference>
<dbReference type="Proteomes" id="UP000199092">
    <property type="component" value="Chromosome I"/>
</dbReference>
<evidence type="ECO:0000313" key="7">
    <source>
        <dbReference type="Proteomes" id="UP000199092"/>
    </source>
</evidence>
<comment type="similarity">
    <text evidence="2">Belongs to the glycosyltransferase 2 family.</text>
</comment>
<name>A0A1H1Y407_9ACTN</name>
<protein>
    <submittedName>
        <fullName evidence="6">Glycosyltransferase like family 2</fullName>
    </submittedName>
</protein>
<evidence type="ECO:0000256" key="4">
    <source>
        <dbReference type="ARBA" id="ARBA00022679"/>
    </source>
</evidence>
<dbReference type="STRING" id="546871.SAMN04488543_3180"/>
<evidence type="ECO:0000256" key="1">
    <source>
        <dbReference type="ARBA" id="ARBA00004776"/>
    </source>
</evidence>
<sequence>MSTSGPEPSRRWSGDWSRPVVPQRPVVDVLVPTFDRPAELAVTLAGLAAQDDPPFRVTISDQSDDGSAHHAPAVEAMVRVLRAQGREVRVVQHLPRRGLAEHRQFLLDSSAAEQVLFLDDDVWLEPGTLARLSDALERLGCGFVGTAPMGLSFLDDRRPHQQTPFEPWEGPVQPERLRDDSPEIARASLHGAANLVHVAERVPVPREGWLPYKIAWIGACTLFRRSALVESGGFDFWHLLPPAHAGEDVAAQWRVMERRGAAGLLPSGAVHLEAPTTVPDRTVEARSVIFTEAGGS</sequence>
<accession>A0A1H1Y407</accession>
<proteinExistence type="inferred from homology"/>
<evidence type="ECO:0000256" key="3">
    <source>
        <dbReference type="ARBA" id="ARBA00022676"/>
    </source>
</evidence>
<dbReference type="PANTHER" id="PTHR43179:SF12">
    <property type="entry name" value="GALACTOFURANOSYLTRANSFERASE GLFT2"/>
    <property type="match status" value="1"/>
</dbReference>
<dbReference type="InterPro" id="IPR029044">
    <property type="entry name" value="Nucleotide-diphossugar_trans"/>
</dbReference>
<keyword evidence="4 6" id="KW-0808">Transferase</keyword>
<evidence type="ECO:0000313" key="6">
    <source>
        <dbReference type="EMBL" id="SDT16180.1"/>
    </source>
</evidence>
<gene>
    <name evidence="6" type="ORF">SAMN04488543_3180</name>
</gene>
<dbReference type="AlphaFoldDB" id="A0A1H1Y407"/>
<dbReference type="SUPFAM" id="SSF53448">
    <property type="entry name" value="Nucleotide-diphospho-sugar transferases"/>
    <property type="match status" value="1"/>
</dbReference>
<dbReference type="EMBL" id="LT629749">
    <property type="protein sequence ID" value="SDT16180.1"/>
    <property type="molecule type" value="Genomic_DNA"/>
</dbReference>
<dbReference type="RefSeq" id="WP_091414011.1">
    <property type="nucleotide sequence ID" value="NZ_LT629749.1"/>
</dbReference>
<dbReference type="Pfam" id="PF00535">
    <property type="entry name" value="Glycos_transf_2"/>
    <property type="match status" value="1"/>
</dbReference>
<dbReference type="GO" id="GO:0016757">
    <property type="term" value="F:glycosyltransferase activity"/>
    <property type="evidence" value="ECO:0007669"/>
    <property type="project" value="UniProtKB-KW"/>
</dbReference>
<evidence type="ECO:0000259" key="5">
    <source>
        <dbReference type="Pfam" id="PF00535"/>
    </source>
</evidence>
<dbReference type="InterPro" id="IPR001173">
    <property type="entry name" value="Glyco_trans_2-like"/>
</dbReference>
<comment type="pathway">
    <text evidence="1">Cell wall biogenesis; cell wall polysaccharide biosynthesis.</text>
</comment>
<feature type="domain" description="Glycosyltransferase 2-like" evidence="5">
    <location>
        <begin position="29"/>
        <end position="193"/>
    </location>
</feature>
<keyword evidence="3" id="KW-0328">Glycosyltransferase</keyword>
<dbReference type="CDD" id="cd00761">
    <property type="entry name" value="Glyco_tranf_GTA_type"/>
    <property type="match status" value="1"/>
</dbReference>
<dbReference type="OrthoDB" id="9787979at2"/>